<accession>A0A2A9NH13</accession>
<keyword evidence="1" id="KW-0812">Transmembrane</keyword>
<organism evidence="2 3">
    <name type="scientific">Amanita thiersii Skay4041</name>
    <dbReference type="NCBI Taxonomy" id="703135"/>
    <lineage>
        <taxon>Eukaryota</taxon>
        <taxon>Fungi</taxon>
        <taxon>Dikarya</taxon>
        <taxon>Basidiomycota</taxon>
        <taxon>Agaricomycotina</taxon>
        <taxon>Agaricomycetes</taxon>
        <taxon>Agaricomycetidae</taxon>
        <taxon>Agaricales</taxon>
        <taxon>Pluteineae</taxon>
        <taxon>Amanitaceae</taxon>
        <taxon>Amanita</taxon>
    </lineage>
</organism>
<evidence type="ECO:0000313" key="2">
    <source>
        <dbReference type="EMBL" id="PFH47066.1"/>
    </source>
</evidence>
<gene>
    <name evidence="2" type="ORF">AMATHDRAFT_198596</name>
</gene>
<dbReference type="AlphaFoldDB" id="A0A2A9NH13"/>
<keyword evidence="1" id="KW-1133">Transmembrane helix</keyword>
<feature type="transmembrane region" description="Helical" evidence="1">
    <location>
        <begin position="292"/>
        <end position="309"/>
    </location>
</feature>
<keyword evidence="3" id="KW-1185">Reference proteome</keyword>
<evidence type="ECO:0000256" key="1">
    <source>
        <dbReference type="SAM" id="Phobius"/>
    </source>
</evidence>
<dbReference type="EMBL" id="KZ302137">
    <property type="protein sequence ID" value="PFH47066.1"/>
    <property type="molecule type" value="Genomic_DNA"/>
</dbReference>
<keyword evidence="1" id="KW-0472">Membrane</keyword>
<proteinExistence type="predicted"/>
<sequence length="356" mass="39926">MRTTQITLQSMSLWTLPLPCHSYPIHPRPLHTLGSAVKRAATTPTCPPRLIPQLPCPLPPHLRQNLDVVGPIAKSNATPPGILTGYAVILRMTIPQSAGAEAVNLDPQTGHCQYATARLRALGLTMMGAWVVSEGIQPMRPHTCQPPILLSLFPSRNCFVSSPSLSFPILLKSSKSNLCTNSQFSVRQSSTHARMHNMSQFFFFSSFRLLLSYPRDTYAFYGGFEQQQCTLFFLLYLYGAPCIHSFLFFETFRFRDCKKGRVFIPIVTPVSSPLFPFLSSPLFLLSDDTTHTLAYRLSTIPLFFLCIMISPSPPLLTTTSFLTIIYLFTLFFVSLLGIFVSFSSSENTRSQKFFRP</sequence>
<evidence type="ECO:0000313" key="3">
    <source>
        <dbReference type="Proteomes" id="UP000242287"/>
    </source>
</evidence>
<name>A0A2A9NH13_9AGAR</name>
<protein>
    <submittedName>
        <fullName evidence="2">Uncharacterized protein</fullName>
    </submittedName>
</protein>
<reference evidence="2 3" key="1">
    <citation type="submission" date="2014-02" db="EMBL/GenBank/DDBJ databases">
        <title>Transposable element dynamics among asymbiotic and ectomycorrhizal Amanita fungi.</title>
        <authorList>
            <consortium name="DOE Joint Genome Institute"/>
            <person name="Hess J."/>
            <person name="Skrede I."/>
            <person name="Wolfe B."/>
            <person name="LaButti K."/>
            <person name="Ohm R.A."/>
            <person name="Grigoriev I.V."/>
            <person name="Pringle A."/>
        </authorList>
    </citation>
    <scope>NUCLEOTIDE SEQUENCE [LARGE SCALE GENOMIC DNA]</scope>
    <source>
        <strain evidence="2 3">SKay4041</strain>
    </source>
</reference>
<dbReference type="Proteomes" id="UP000242287">
    <property type="component" value="Unassembled WGS sequence"/>
</dbReference>
<feature type="transmembrane region" description="Helical" evidence="1">
    <location>
        <begin position="321"/>
        <end position="342"/>
    </location>
</feature>
<feature type="transmembrane region" description="Helical" evidence="1">
    <location>
        <begin position="231"/>
        <end position="250"/>
    </location>
</feature>
<feature type="transmembrane region" description="Helical" evidence="1">
    <location>
        <begin position="262"/>
        <end position="286"/>
    </location>
</feature>